<reference evidence="4 5" key="1">
    <citation type="submission" date="2019-03" db="EMBL/GenBank/DDBJ databases">
        <authorList>
            <person name="Kim M.K.M."/>
        </authorList>
    </citation>
    <scope>NUCLEOTIDE SEQUENCE [LARGE SCALE GENOMIC DNA]</scope>
    <source>
        <strain evidence="4 5">17J68-15</strain>
    </source>
</reference>
<dbReference type="RefSeq" id="WP_131851069.1">
    <property type="nucleotide sequence ID" value="NZ_SKFH01000005.1"/>
</dbReference>
<keyword evidence="5" id="KW-1185">Reference proteome</keyword>
<organism evidence="4 5">
    <name type="scientific">Flaviaesturariibacter aridisoli</name>
    <dbReference type="NCBI Taxonomy" id="2545761"/>
    <lineage>
        <taxon>Bacteria</taxon>
        <taxon>Pseudomonadati</taxon>
        <taxon>Bacteroidota</taxon>
        <taxon>Chitinophagia</taxon>
        <taxon>Chitinophagales</taxon>
        <taxon>Chitinophagaceae</taxon>
        <taxon>Flaviaestuariibacter</taxon>
    </lineage>
</organism>
<dbReference type="EMBL" id="SKFH01000005">
    <property type="protein sequence ID" value="TCZ73664.1"/>
    <property type="molecule type" value="Genomic_DNA"/>
</dbReference>
<evidence type="ECO:0000256" key="1">
    <source>
        <dbReference type="SAM" id="MobiDB-lite"/>
    </source>
</evidence>
<feature type="chain" id="PRO_5020921335" evidence="3">
    <location>
        <begin position="19"/>
        <end position="200"/>
    </location>
</feature>
<gene>
    <name evidence="4" type="ORF">E0486_05115</name>
</gene>
<accession>A0A4R4E2C6</accession>
<protein>
    <submittedName>
        <fullName evidence="4">Uncharacterized protein</fullName>
    </submittedName>
</protein>
<comment type="caution">
    <text evidence="4">The sequence shown here is derived from an EMBL/GenBank/DDBJ whole genome shotgun (WGS) entry which is preliminary data.</text>
</comment>
<feature type="signal peptide" evidence="3">
    <location>
        <begin position="1"/>
        <end position="18"/>
    </location>
</feature>
<sequence length="200" mass="21861">MKRLVLLLALAASVAAGAQTRDLLRKSIGGAVELPEPAGADFGLPSWVNFRKVDSLIFRSDSLAELVISNYRRYDLKEQGTFQNRYRSALRNDKYLHRNLSADSVRRLLELRFGKEETKDVKIIGLQADRPTSRKRREPARVTPRQNGAAVSSTQAPPAPVRAEAEAPGRVPLFAGGTALFALGLCAGIVGLYRRTGSSS</sequence>
<keyword evidence="2" id="KW-0812">Transmembrane</keyword>
<name>A0A4R4E2C6_9BACT</name>
<feature type="transmembrane region" description="Helical" evidence="2">
    <location>
        <begin position="173"/>
        <end position="193"/>
    </location>
</feature>
<dbReference type="Proteomes" id="UP000295164">
    <property type="component" value="Unassembled WGS sequence"/>
</dbReference>
<feature type="region of interest" description="Disordered" evidence="1">
    <location>
        <begin position="127"/>
        <end position="164"/>
    </location>
</feature>
<evidence type="ECO:0000256" key="3">
    <source>
        <dbReference type="SAM" id="SignalP"/>
    </source>
</evidence>
<proteinExistence type="predicted"/>
<keyword evidence="3" id="KW-0732">Signal</keyword>
<evidence type="ECO:0000256" key="2">
    <source>
        <dbReference type="SAM" id="Phobius"/>
    </source>
</evidence>
<evidence type="ECO:0000313" key="5">
    <source>
        <dbReference type="Proteomes" id="UP000295164"/>
    </source>
</evidence>
<keyword evidence="2" id="KW-1133">Transmembrane helix</keyword>
<dbReference type="AlphaFoldDB" id="A0A4R4E2C6"/>
<evidence type="ECO:0000313" key="4">
    <source>
        <dbReference type="EMBL" id="TCZ73664.1"/>
    </source>
</evidence>
<feature type="compositionally biased region" description="Polar residues" evidence="1">
    <location>
        <begin position="144"/>
        <end position="155"/>
    </location>
</feature>
<keyword evidence="2" id="KW-0472">Membrane</keyword>